<keyword evidence="3 5" id="KW-0732">Signal</keyword>
<evidence type="ECO:0000313" key="7">
    <source>
        <dbReference type="EMBL" id="CAL15571.1"/>
    </source>
</evidence>
<dbReference type="HOGENOM" id="CLU_755736_0_0_6"/>
<dbReference type="GO" id="GO:0009289">
    <property type="term" value="C:pilus"/>
    <property type="evidence" value="ECO:0007669"/>
    <property type="project" value="UniProtKB-SubCell"/>
</dbReference>
<feature type="chain" id="PRO_5004179008" evidence="5">
    <location>
        <begin position="24"/>
        <end position="366"/>
    </location>
</feature>
<dbReference type="Gene3D" id="2.60.40.1090">
    <property type="entry name" value="Fimbrial-type adhesion domain"/>
    <property type="match status" value="1"/>
</dbReference>
<dbReference type="InterPro" id="IPR008966">
    <property type="entry name" value="Adhesion_dom_sf"/>
</dbReference>
<dbReference type="EMBL" id="AM286690">
    <property type="protein sequence ID" value="CAL15571.1"/>
    <property type="molecule type" value="Genomic_DNA"/>
</dbReference>
<dbReference type="InterPro" id="IPR050263">
    <property type="entry name" value="Bact_Fimbrial_Adh_Pro"/>
</dbReference>
<comment type="subcellular location">
    <subcellularLocation>
        <location evidence="1">Fimbrium</location>
    </subcellularLocation>
</comment>
<dbReference type="RefSeq" id="WP_011587421.1">
    <property type="nucleotide sequence ID" value="NC_008260.1"/>
</dbReference>
<evidence type="ECO:0000259" key="6">
    <source>
        <dbReference type="Pfam" id="PF00419"/>
    </source>
</evidence>
<dbReference type="PANTHER" id="PTHR33420">
    <property type="entry name" value="FIMBRIAL SUBUNIT ELFA-RELATED"/>
    <property type="match status" value="1"/>
</dbReference>
<accession>Q0VTH2</accession>
<keyword evidence="8" id="KW-1185">Reference proteome</keyword>
<sequence>MIRLLLAIMGVLFMGLFSHSASAVGFCLNGPFDQNIVFQRSSGSVAIPGDSSDSYSVVIEETSTYTGCISVGVIPTIYSEINSPFTNTGNFPPPSSVSLPAGFSSQTASRLQVSSGIHLQTFYAIEKGPFTRYCGLNGNVCSGALLSLDVLSSITFHTYTVITFGTMNSFIGSSISQSGGIGRMEINTGLLGRINVDISATINYIFTRSSCDLATPSQTVTLDPAMASSLTPGSYVSATPFDIQLVNCVPPRSLSDSGNSFSGSLIRVAFLPASGQLVAGSTTDLRPLDQGMPGVAEGVAFQLRQRNTATPVTLDGQTTLTAPLGTRNPADTTETFELEAGLVKVNGETVTAGNVSSAVTFEVEYR</sequence>
<organism evidence="7 8">
    <name type="scientific">Alcanivorax borkumensis (strain ATCC 700651 / DSM 11573 / NCIMB 13689 / SK2)</name>
    <dbReference type="NCBI Taxonomy" id="393595"/>
    <lineage>
        <taxon>Bacteria</taxon>
        <taxon>Pseudomonadati</taxon>
        <taxon>Pseudomonadota</taxon>
        <taxon>Gammaproteobacteria</taxon>
        <taxon>Oceanospirillales</taxon>
        <taxon>Alcanivoracaceae</taxon>
        <taxon>Alcanivorax</taxon>
    </lineage>
</organism>
<dbReference type="KEGG" id="abo:ABO_0123"/>
<feature type="domain" description="Fimbrial-type adhesion" evidence="6">
    <location>
        <begin position="207"/>
        <end position="365"/>
    </location>
</feature>
<evidence type="ECO:0000256" key="2">
    <source>
        <dbReference type="ARBA" id="ARBA00006671"/>
    </source>
</evidence>
<dbReference type="GO" id="GO:0043709">
    <property type="term" value="P:cell adhesion involved in single-species biofilm formation"/>
    <property type="evidence" value="ECO:0007669"/>
    <property type="project" value="TreeGrafter"/>
</dbReference>
<evidence type="ECO:0000256" key="4">
    <source>
        <dbReference type="ARBA" id="ARBA00023263"/>
    </source>
</evidence>
<feature type="signal peptide" evidence="5">
    <location>
        <begin position="1"/>
        <end position="23"/>
    </location>
</feature>
<comment type="similarity">
    <text evidence="2">Belongs to the fimbrial protein family.</text>
</comment>
<name>Q0VTH2_ALCBS</name>
<evidence type="ECO:0000256" key="1">
    <source>
        <dbReference type="ARBA" id="ARBA00004561"/>
    </source>
</evidence>
<dbReference type="Proteomes" id="UP000008871">
    <property type="component" value="Chromosome"/>
</dbReference>
<dbReference type="SUPFAM" id="SSF49401">
    <property type="entry name" value="Bacterial adhesins"/>
    <property type="match status" value="1"/>
</dbReference>
<dbReference type="Pfam" id="PF00419">
    <property type="entry name" value="Fimbrial"/>
    <property type="match status" value="1"/>
</dbReference>
<reference evidence="7 8" key="1">
    <citation type="journal article" date="2006" name="Nat. Biotechnol.">
        <title>Genome sequence of the ubiquitous hydrocarbon-degrading marine bacterium Alcanivorax borkumensis.</title>
        <authorList>
            <person name="Schneiker S."/>
            <person name="Martins dos Santos V.A.P."/>
            <person name="Bartels D."/>
            <person name="Bekel T."/>
            <person name="Brecht M."/>
            <person name="Buhrmester J."/>
            <person name="Chernikova T.N."/>
            <person name="Denaro R."/>
            <person name="Ferrer M."/>
            <person name="Gertler C."/>
            <person name="Goesmann A."/>
            <person name="Golyshina O.V."/>
            <person name="Kaminski F."/>
            <person name="Khachane A.N."/>
            <person name="Lang S."/>
            <person name="Linke B."/>
            <person name="McHardy A.C."/>
            <person name="Meyer F."/>
            <person name="Nechitaylo T."/>
            <person name="Puehler A."/>
            <person name="Regenhardt D."/>
            <person name="Rupp O."/>
            <person name="Sabirova J.S."/>
            <person name="Selbitschka W."/>
            <person name="Yakimov M.M."/>
            <person name="Timmis K.N."/>
            <person name="Vorhoelter F.-J."/>
            <person name="Weidner S."/>
            <person name="Kaiser O."/>
            <person name="Golyshin P.N."/>
        </authorList>
    </citation>
    <scope>NUCLEOTIDE SEQUENCE [LARGE SCALE GENOMIC DNA]</scope>
    <source>
        <strain evidence="8">ATCC 700651 / DSM 11573 / NCIMB 13689 / SK2</strain>
    </source>
</reference>
<evidence type="ECO:0000256" key="3">
    <source>
        <dbReference type="ARBA" id="ARBA00022729"/>
    </source>
</evidence>
<dbReference type="eggNOG" id="COG3539">
    <property type="taxonomic scope" value="Bacteria"/>
</dbReference>
<gene>
    <name evidence="7" type="ordered locus">ABO_0123</name>
</gene>
<dbReference type="InterPro" id="IPR000259">
    <property type="entry name" value="Adhesion_dom_fimbrial"/>
</dbReference>
<dbReference type="AlphaFoldDB" id="Q0VTH2"/>
<evidence type="ECO:0000256" key="5">
    <source>
        <dbReference type="SAM" id="SignalP"/>
    </source>
</evidence>
<keyword evidence="4" id="KW-0281">Fimbrium</keyword>
<proteinExistence type="inferred from homology"/>
<dbReference type="STRING" id="393595.ABO_0123"/>
<evidence type="ECO:0000313" key="8">
    <source>
        <dbReference type="Proteomes" id="UP000008871"/>
    </source>
</evidence>
<dbReference type="InterPro" id="IPR036937">
    <property type="entry name" value="Adhesion_dom_fimbrial_sf"/>
</dbReference>
<dbReference type="PANTHER" id="PTHR33420:SF3">
    <property type="entry name" value="FIMBRIAL SUBUNIT ELFA"/>
    <property type="match status" value="1"/>
</dbReference>
<protein>
    <submittedName>
        <fullName evidence="7">Fimbrial protein</fullName>
    </submittedName>
</protein>